<protein>
    <recommendedName>
        <fullName evidence="3">DDE Tnp4 domain-containing protein</fullName>
    </recommendedName>
</protein>
<accession>A0ABQ9H111</accession>
<evidence type="ECO:0000313" key="1">
    <source>
        <dbReference type="EMBL" id="KAJ8877960.1"/>
    </source>
</evidence>
<evidence type="ECO:0008006" key="3">
    <source>
        <dbReference type="Google" id="ProtNLM"/>
    </source>
</evidence>
<comment type="caution">
    <text evidence="1">The sequence shown here is derived from an EMBL/GenBank/DDBJ whole genome shotgun (WGS) entry which is preliminary data.</text>
</comment>
<name>A0ABQ9H111_9NEOP</name>
<organism evidence="1 2">
    <name type="scientific">Dryococelus australis</name>
    <dbReference type="NCBI Taxonomy" id="614101"/>
    <lineage>
        <taxon>Eukaryota</taxon>
        <taxon>Metazoa</taxon>
        <taxon>Ecdysozoa</taxon>
        <taxon>Arthropoda</taxon>
        <taxon>Hexapoda</taxon>
        <taxon>Insecta</taxon>
        <taxon>Pterygota</taxon>
        <taxon>Neoptera</taxon>
        <taxon>Polyneoptera</taxon>
        <taxon>Phasmatodea</taxon>
        <taxon>Verophasmatodea</taxon>
        <taxon>Anareolatae</taxon>
        <taxon>Phasmatidae</taxon>
        <taxon>Eurycanthinae</taxon>
        <taxon>Dryococelus</taxon>
    </lineage>
</organism>
<evidence type="ECO:0000313" key="2">
    <source>
        <dbReference type="Proteomes" id="UP001159363"/>
    </source>
</evidence>
<dbReference type="Proteomes" id="UP001159363">
    <property type="component" value="Chromosome 7"/>
</dbReference>
<reference evidence="1 2" key="1">
    <citation type="submission" date="2023-02" db="EMBL/GenBank/DDBJ databases">
        <title>LHISI_Scaffold_Assembly.</title>
        <authorList>
            <person name="Stuart O.P."/>
            <person name="Cleave R."/>
            <person name="Magrath M.J.L."/>
            <person name="Mikheyev A.S."/>
        </authorList>
    </citation>
    <scope>NUCLEOTIDE SEQUENCE [LARGE SCALE GENOMIC DNA]</scope>
    <source>
        <strain evidence="1">Daus_M_001</strain>
        <tissue evidence="1">Leg muscle</tissue>
    </source>
</reference>
<gene>
    <name evidence="1" type="ORF">PR048_022423</name>
</gene>
<sequence>MQTTNSCILMLAIMQNHQTPQNIKDATLNIPEPEKLEPSDEHLTPYVIIGDEAFGLSGNVLRPYGGSYLPPLKKKCSTTDCHAQGGILAFWKTNGEFFIDL</sequence>
<proteinExistence type="predicted"/>
<dbReference type="EMBL" id="JARBHB010000008">
    <property type="protein sequence ID" value="KAJ8877960.1"/>
    <property type="molecule type" value="Genomic_DNA"/>
</dbReference>
<keyword evidence="2" id="KW-1185">Reference proteome</keyword>